<accession>A0A0D0DN52</accession>
<feature type="compositionally biased region" description="Basic and acidic residues" evidence="1">
    <location>
        <begin position="73"/>
        <end position="124"/>
    </location>
</feature>
<dbReference type="HOGENOM" id="CLU_088285_0_0_1"/>
<name>A0A0D0DN52_9AGAM</name>
<dbReference type="Pfam" id="PF08432">
    <property type="entry name" value="Vfa1"/>
    <property type="match status" value="1"/>
</dbReference>
<organism evidence="2 3">
    <name type="scientific">Paxillus rubicundulus Ve08.2h10</name>
    <dbReference type="NCBI Taxonomy" id="930991"/>
    <lineage>
        <taxon>Eukaryota</taxon>
        <taxon>Fungi</taxon>
        <taxon>Dikarya</taxon>
        <taxon>Basidiomycota</taxon>
        <taxon>Agaricomycotina</taxon>
        <taxon>Agaricomycetes</taxon>
        <taxon>Agaricomycetidae</taxon>
        <taxon>Boletales</taxon>
        <taxon>Paxilineae</taxon>
        <taxon>Paxillaceae</taxon>
        <taxon>Paxillus</taxon>
    </lineage>
</organism>
<evidence type="ECO:0000313" key="3">
    <source>
        <dbReference type="Proteomes" id="UP000054538"/>
    </source>
</evidence>
<feature type="compositionally biased region" description="Polar residues" evidence="1">
    <location>
        <begin position="126"/>
        <end position="140"/>
    </location>
</feature>
<dbReference type="EMBL" id="KN824837">
    <property type="protein sequence ID" value="KIL00293.1"/>
    <property type="molecule type" value="Genomic_DNA"/>
</dbReference>
<proteinExistence type="predicted"/>
<sequence length="186" mass="21009">MSFPNLYYKRTAAAAKVCYICYKPTTTVLATIDTKDFLYTCTVHLTDPGFATRVPDLELAEMKQIGASPEEIAKVKEEWEGKQRRKKEAEKDKDREKDTGGKDQDKEAGDGKKAKDSQEKKPESTKAPSASSPRQSTPASKPTHEQYILHRHIFALRVADHRRRRQLAQVKDLAPRLPITPRGTLS</sequence>
<evidence type="ECO:0000313" key="2">
    <source>
        <dbReference type="EMBL" id="KIL00293.1"/>
    </source>
</evidence>
<dbReference type="InParanoid" id="A0A0D0DN52"/>
<evidence type="ECO:0008006" key="4">
    <source>
        <dbReference type="Google" id="ProtNLM"/>
    </source>
</evidence>
<dbReference type="STRING" id="930991.A0A0D0DN52"/>
<dbReference type="PANTHER" id="PTHR28218:SF1">
    <property type="entry name" value="VPS4-ASSOCIATED PROTEIN 1"/>
    <property type="match status" value="1"/>
</dbReference>
<dbReference type="AlphaFoldDB" id="A0A0D0DN52"/>
<keyword evidence="3" id="KW-1185">Reference proteome</keyword>
<dbReference type="PANTHER" id="PTHR28218">
    <property type="entry name" value="VPS4-ASSOCIATED PROTEIN 1"/>
    <property type="match status" value="1"/>
</dbReference>
<dbReference type="GO" id="GO:0005768">
    <property type="term" value="C:endosome"/>
    <property type="evidence" value="ECO:0007669"/>
    <property type="project" value="TreeGrafter"/>
</dbReference>
<protein>
    <recommendedName>
        <fullName evidence="4">DUF1742-domain-containing protein</fullName>
    </recommendedName>
</protein>
<gene>
    <name evidence="2" type="ORF">PAXRUDRAFT_821838</name>
</gene>
<feature type="region of interest" description="Disordered" evidence="1">
    <location>
        <begin position="73"/>
        <end position="146"/>
    </location>
</feature>
<evidence type="ECO:0000256" key="1">
    <source>
        <dbReference type="SAM" id="MobiDB-lite"/>
    </source>
</evidence>
<dbReference type="Proteomes" id="UP000054538">
    <property type="component" value="Unassembled WGS sequence"/>
</dbReference>
<dbReference type="InterPro" id="IPR013640">
    <property type="entry name" value="Vfa1"/>
</dbReference>
<dbReference type="GO" id="GO:0007034">
    <property type="term" value="P:vacuolar transport"/>
    <property type="evidence" value="ECO:0007669"/>
    <property type="project" value="TreeGrafter"/>
</dbReference>
<reference evidence="2 3" key="1">
    <citation type="submission" date="2014-04" db="EMBL/GenBank/DDBJ databases">
        <authorList>
            <consortium name="DOE Joint Genome Institute"/>
            <person name="Kuo A."/>
            <person name="Kohler A."/>
            <person name="Jargeat P."/>
            <person name="Nagy L.G."/>
            <person name="Floudas D."/>
            <person name="Copeland A."/>
            <person name="Barry K.W."/>
            <person name="Cichocki N."/>
            <person name="Veneault-Fourrey C."/>
            <person name="LaButti K."/>
            <person name="Lindquist E.A."/>
            <person name="Lipzen A."/>
            <person name="Lundell T."/>
            <person name="Morin E."/>
            <person name="Murat C."/>
            <person name="Sun H."/>
            <person name="Tunlid A."/>
            <person name="Henrissat B."/>
            <person name="Grigoriev I.V."/>
            <person name="Hibbett D.S."/>
            <person name="Martin F."/>
            <person name="Nordberg H.P."/>
            <person name="Cantor M.N."/>
            <person name="Hua S.X."/>
        </authorList>
    </citation>
    <scope>NUCLEOTIDE SEQUENCE [LARGE SCALE GENOMIC DNA]</scope>
    <source>
        <strain evidence="2 3">Ve08.2h10</strain>
    </source>
</reference>
<reference evidence="3" key="2">
    <citation type="submission" date="2015-01" db="EMBL/GenBank/DDBJ databases">
        <title>Evolutionary Origins and Diversification of the Mycorrhizal Mutualists.</title>
        <authorList>
            <consortium name="DOE Joint Genome Institute"/>
            <consortium name="Mycorrhizal Genomics Consortium"/>
            <person name="Kohler A."/>
            <person name="Kuo A."/>
            <person name="Nagy L.G."/>
            <person name="Floudas D."/>
            <person name="Copeland A."/>
            <person name="Barry K.W."/>
            <person name="Cichocki N."/>
            <person name="Veneault-Fourrey C."/>
            <person name="LaButti K."/>
            <person name="Lindquist E.A."/>
            <person name="Lipzen A."/>
            <person name="Lundell T."/>
            <person name="Morin E."/>
            <person name="Murat C."/>
            <person name="Riley R."/>
            <person name="Ohm R."/>
            <person name="Sun H."/>
            <person name="Tunlid A."/>
            <person name="Henrissat B."/>
            <person name="Grigoriev I.V."/>
            <person name="Hibbett D.S."/>
            <person name="Martin F."/>
        </authorList>
    </citation>
    <scope>NUCLEOTIDE SEQUENCE [LARGE SCALE GENOMIC DNA]</scope>
    <source>
        <strain evidence="3">Ve08.2h10</strain>
    </source>
</reference>
<dbReference type="OrthoDB" id="2158714at2759"/>